<dbReference type="Proteomes" id="UP000044602">
    <property type="component" value="Unassembled WGS sequence"/>
</dbReference>
<dbReference type="PROSITE" id="PS51184">
    <property type="entry name" value="JMJC"/>
    <property type="match status" value="1"/>
</dbReference>
<name>A0A0G4MHC1_VERLO</name>
<feature type="region of interest" description="Disordered" evidence="1">
    <location>
        <begin position="495"/>
        <end position="527"/>
    </location>
</feature>
<dbReference type="Gene3D" id="1.10.472.10">
    <property type="entry name" value="Cyclin-like"/>
    <property type="match status" value="2"/>
</dbReference>
<sequence>MAHMINSLATAAQLHRRTSFSSLPTDLQDIILYSTQCLTQAAGMLLELPQSTTAQANVILARYWLVEPPMAYEFSDASAASLYLVTKMGSFPRSQRDLSNVYAYLLSPGSAFFHGGKPPADQDPTAYYQLEDEYFAFKNRMLAIEARILYALSFDTHVSLPHPLGVTYLQTLDFLGLPKGEIGKRTIEYLNTALLSPQMLYLTHQPNALATAAIYNAAKDLEAKMPECEWWEVFDVDREELGFLVVGMRSLEGWVTQQQETLPSLMCEGMVTRDKVDEEMRRRGLPRLGGMVLSAKLRRVIASPTMDAMRSPRDALMDKCKATVTDIGLDAHKRSSMPTGSPAEQGLLALPKEFLETLGRLAADTLALRAFSPANSSGSTEDALELLERLDQELDRTYKKFYEFVYQDLPYCWRQLYTDLSLLKLSCLVASSPQYDSKSPACNAPASTLLSDCDLNKAVEALDKALILAGGAGITRGRQSVECFLQLLEDAAVDHTKSDNDSETRPSKRPRLNTGPSCSGSWDSERSFPRSRIFEPDLRHPVETFHQMSMQKFQQYMDEGTSRGPNGLLPFVVKGLMNDWPAMTTRPWRKPAYLLSRTFGGRRLVPVEVGRTYVDEGWGQELITFRALLDRLECPEAPNESEVRDEGTQEKINESINPKPVSYLAQHELFTQLPILRNDIPTPDLCYTSPPPHPLSRELDKPETPLPLINAWLGPAGTITPLHTDGYHNLLAQVVGAKYVRLYSPHDTEALCPRGEDDQGIDMHNTSAFDVGVVEGWDELPDGEVARDEIELEEFRGLKYWDCILEEGDMLYIPIGWWHYVRGLSVSFSVSFWWNGDHFISNDESVGEDSA</sequence>
<feature type="domain" description="JmjC" evidence="2">
    <location>
        <begin position="678"/>
        <end position="851"/>
    </location>
</feature>
<keyword evidence="4" id="KW-1185">Reference proteome</keyword>
<dbReference type="PANTHER" id="PTHR12461:SF101">
    <property type="entry name" value="TRNA WYBUTOSINE-SYNTHESIZING PROTEIN 4"/>
    <property type="match status" value="1"/>
</dbReference>
<gene>
    <name evidence="3" type="ORF">BN1708_006084</name>
</gene>
<dbReference type="SUPFAM" id="SSF47954">
    <property type="entry name" value="Cyclin-like"/>
    <property type="match status" value="2"/>
</dbReference>
<dbReference type="PANTHER" id="PTHR12461">
    <property type="entry name" value="HYPOXIA-INDUCIBLE FACTOR 1 ALPHA INHIBITOR-RELATED"/>
    <property type="match status" value="1"/>
</dbReference>
<dbReference type="EMBL" id="CVQH01022528">
    <property type="protein sequence ID" value="CRK33587.1"/>
    <property type="molecule type" value="Genomic_DNA"/>
</dbReference>
<dbReference type="InterPro" id="IPR036915">
    <property type="entry name" value="Cyclin-like_sf"/>
</dbReference>
<dbReference type="SUPFAM" id="SSF51197">
    <property type="entry name" value="Clavaminate synthase-like"/>
    <property type="match status" value="1"/>
</dbReference>
<dbReference type="AlphaFoldDB" id="A0A0G4MHC1"/>
<dbReference type="STRING" id="100787.A0A0G4MHC1"/>
<proteinExistence type="predicted"/>
<protein>
    <recommendedName>
        <fullName evidence="2">JmjC domain-containing protein</fullName>
    </recommendedName>
</protein>
<evidence type="ECO:0000256" key="1">
    <source>
        <dbReference type="SAM" id="MobiDB-lite"/>
    </source>
</evidence>
<evidence type="ECO:0000313" key="3">
    <source>
        <dbReference type="EMBL" id="CRK33587.1"/>
    </source>
</evidence>
<evidence type="ECO:0000313" key="4">
    <source>
        <dbReference type="Proteomes" id="UP000044602"/>
    </source>
</evidence>
<organism evidence="3 4">
    <name type="scientific">Verticillium longisporum</name>
    <name type="common">Verticillium dahliae var. longisporum</name>
    <dbReference type="NCBI Taxonomy" id="100787"/>
    <lineage>
        <taxon>Eukaryota</taxon>
        <taxon>Fungi</taxon>
        <taxon>Dikarya</taxon>
        <taxon>Ascomycota</taxon>
        <taxon>Pezizomycotina</taxon>
        <taxon>Sordariomycetes</taxon>
        <taxon>Hypocreomycetidae</taxon>
        <taxon>Glomerellales</taxon>
        <taxon>Plectosphaerellaceae</taxon>
        <taxon>Verticillium</taxon>
    </lineage>
</organism>
<evidence type="ECO:0000259" key="2">
    <source>
        <dbReference type="PROSITE" id="PS51184"/>
    </source>
</evidence>
<reference evidence="3 4" key="1">
    <citation type="submission" date="2015-05" db="EMBL/GenBank/DDBJ databases">
        <authorList>
            <person name="Wang D.B."/>
            <person name="Wang M."/>
        </authorList>
    </citation>
    <scope>NUCLEOTIDE SEQUENCE [LARGE SCALE GENOMIC DNA]</scope>
    <source>
        <strain evidence="3">VL1</strain>
    </source>
</reference>
<dbReference type="InterPro" id="IPR003347">
    <property type="entry name" value="JmjC_dom"/>
</dbReference>
<dbReference type="Gene3D" id="2.60.120.650">
    <property type="entry name" value="Cupin"/>
    <property type="match status" value="1"/>
</dbReference>
<dbReference type="InterPro" id="IPR041667">
    <property type="entry name" value="Cupin_8"/>
</dbReference>
<feature type="compositionally biased region" description="Basic and acidic residues" evidence="1">
    <location>
        <begin position="495"/>
        <end position="506"/>
    </location>
</feature>
<dbReference type="Pfam" id="PF13621">
    <property type="entry name" value="Cupin_8"/>
    <property type="match status" value="1"/>
</dbReference>
<accession>A0A0G4MHC1</accession>
<dbReference type="SMART" id="SM00558">
    <property type="entry name" value="JmjC"/>
    <property type="match status" value="1"/>
</dbReference>